<dbReference type="KEGG" id="spq:SPAB_02918"/>
<accession>A0A6C6Z3J6</accession>
<proteinExistence type="predicted"/>
<evidence type="ECO:0000313" key="2">
    <source>
        <dbReference type="Proteomes" id="UP000008556"/>
    </source>
</evidence>
<sequence length="132" mass="15437">MAVFIAHIGKVMHGLRDSFIGLKAELADKDFILIQNGISVENEKREESISQRGRRGVTRIRPGNRLDVLQYHSHDINIAQFFVQRFNLFNMGGINGDRDRVVVAFAARFYRRRVITRRMALYHFNHLINQLR</sequence>
<dbReference type="EMBL" id="CP000886">
    <property type="protein sequence ID" value="ABX68282.1"/>
    <property type="molecule type" value="Genomic_DNA"/>
</dbReference>
<protein>
    <submittedName>
        <fullName evidence="1">Uncharacterized protein</fullName>
    </submittedName>
</protein>
<evidence type="ECO:0000313" key="1">
    <source>
        <dbReference type="EMBL" id="ABX68282.1"/>
    </source>
</evidence>
<dbReference type="Proteomes" id="UP000008556">
    <property type="component" value="Chromosome"/>
</dbReference>
<dbReference type="AlphaFoldDB" id="A0A6C6Z3J6"/>
<name>A0A6C6Z3J6_SALPB</name>
<reference evidence="1 2" key="1">
    <citation type="submission" date="2007-11" db="EMBL/GenBank/DDBJ databases">
        <authorList>
            <consortium name="The Salmonella enterica serovar Paratyphi B Genome Sequencing Project"/>
            <person name="McClelland M."/>
            <person name="Sanderson E.K."/>
            <person name="Porwollik S."/>
            <person name="Spieth J."/>
            <person name="Clifton W.S."/>
            <person name="Fulton R."/>
            <person name="Cordes M."/>
            <person name="Wollam A."/>
            <person name="Shah N."/>
            <person name="Pepin K."/>
            <person name="Bhonagiri V."/>
            <person name="Nash W."/>
            <person name="Johnson M."/>
            <person name="Thiruvilangam P."/>
            <person name="Wilson R."/>
        </authorList>
    </citation>
    <scope>NUCLEOTIDE SEQUENCE [LARGE SCALE GENOMIC DNA]</scope>
    <source>
        <strain evidence="2">ATCC BAA-1250 / SPB7</strain>
    </source>
</reference>
<gene>
    <name evidence="1" type="ordered locus">SPAB_02918</name>
</gene>
<organism evidence="1 2">
    <name type="scientific">Salmonella paratyphi B (strain ATCC BAA-1250 / SPB7)</name>
    <dbReference type="NCBI Taxonomy" id="1016998"/>
    <lineage>
        <taxon>Bacteria</taxon>
        <taxon>Pseudomonadati</taxon>
        <taxon>Pseudomonadota</taxon>
        <taxon>Gammaproteobacteria</taxon>
        <taxon>Enterobacterales</taxon>
        <taxon>Enterobacteriaceae</taxon>
        <taxon>Salmonella</taxon>
    </lineage>
</organism>